<keyword evidence="1" id="KW-1133">Transmembrane helix</keyword>
<protein>
    <submittedName>
        <fullName evidence="2">Uncharacterized protein</fullName>
    </submittedName>
</protein>
<reference evidence="2" key="1">
    <citation type="submission" date="2019-05" db="EMBL/GenBank/DDBJ databases">
        <title>Methanoculleus sp. FWC-SCC1, a methanogenic archaeon isolated from deep marine cold seep.</title>
        <authorList>
            <person name="Chen Y.-W."/>
            <person name="Chen S.-C."/>
            <person name="Teng N.-H."/>
            <person name="Lai M.-C."/>
        </authorList>
    </citation>
    <scope>NUCLEOTIDE SEQUENCE</scope>
    <source>
        <strain evidence="2">FWC-SCC1</strain>
    </source>
</reference>
<sequence length="65" mass="7253">MADPGLTIEIGADILWVLLAVVIVAIAFVIGMIVLMRRRMAAMMEYGCHCMPPAEAEPHEEKRDR</sequence>
<dbReference type="EMBL" id="VCYH01000002">
    <property type="protein sequence ID" value="MDN7024037.1"/>
    <property type="molecule type" value="Genomic_DNA"/>
</dbReference>
<name>A0ABT8M7Y5_9EURY</name>
<feature type="transmembrane region" description="Helical" evidence="1">
    <location>
        <begin position="14"/>
        <end position="35"/>
    </location>
</feature>
<evidence type="ECO:0000313" key="2">
    <source>
        <dbReference type="EMBL" id="MDN7024037.1"/>
    </source>
</evidence>
<dbReference type="RefSeq" id="WP_301663123.1">
    <property type="nucleotide sequence ID" value="NZ_VCYH01000002.1"/>
</dbReference>
<dbReference type="Proteomes" id="UP001168338">
    <property type="component" value="Unassembled WGS sequence"/>
</dbReference>
<comment type="caution">
    <text evidence="2">The sequence shown here is derived from an EMBL/GenBank/DDBJ whole genome shotgun (WGS) entry which is preliminary data.</text>
</comment>
<evidence type="ECO:0000256" key="1">
    <source>
        <dbReference type="SAM" id="Phobius"/>
    </source>
</evidence>
<organism evidence="2 3">
    <name type="scientific">Methanoculleus frigidifontis</name>
    <dbReference type="NCBI Taxonomy" id="2584085"/>
    <lineage>
        <taxon>Archaea</taxon>
        <taxon>Methanobacteriati</taxon>
        <taxon>Methanobacteriota</taxon>
        <taxon>Stenosarchaea group</taxon>
        <taxon>Methanomicrobia</taxon>
        <taxon>Methanomicrobiales</taxon>
        <taxon>Methanomicrobiaceae</taxon>
        <taxon>Methanoculleus</taxon>
    </lineage>
</organism>
<evidence type="ECO:0000313" key="3">
    <source>
        <dbReference type="Proteomes" id="UP001168338"/>
    </source>
</evidence>
<gene>
    <name evidence="2" type="ORF">FGU65_03880</name>
</gene>
<keyword evidence="1" id="KW-0472">Membrane</keyword>
<accession>A0ABT8M7Y5</accession>
<keyword evidence="3" id="KW-1185">Reference proteome</keyword>
<proteinExistence type="predicted"/>
<keyword evidence="1" id="KW-0812">Transmembrane</keyword>